<dbReference type="InterPro" id="IPR036388">
    <property type="entry name" value="WH-like_DNA-bd_sf"/>
</dbReference>
<dbReference type="EMBL" id="CP095043">
    <property type="protein sequence ID" value="UOQ60846.1"/>
    <property type="molecule type" value="Genomic_DNA"/>
</dbReference>
<evidence type="ECO:0000256" key="1">
    <source>
        <dbReference type="ARBA" id="ARBA00023015"/>
    </source>
</evidence>
<dbReference type="Gene3D" id="3.40.50.300">
    <property type="entry name" value="P-loop containing nucleotide triphosphate hydrolases"/>
    <property type="match status" value="1"/>
</dbReference>
<feature type="domain" description="AAA+ ATPase" evidence="4">
    <location>
        <begin position="29"/>
        <end position="176"/>
    </location>
</feature>
<sequence length="856" mass="92687">MPADAHFFPVTRHHMLPRPLLLRRVVSQRPALTLIHGPGGSGKSVLAATVARTLASEAGSIDDQAGSALWIELSDADTSPGALWQRVAGAIARAGLVESSSGDPHPGLREMLVSLGRRVVLVLDGAPAGLPLDTQRPLVTMLEEVPDLSVIVTSRRRPAELAGPKTRFRLPVCEFGPDDLALSESEVAQLLAARVPEIRSTEREQAAAHLVRSTRGWMLGVLALIAEGEEAIAGSRGRPAQVVASLIEATITSGTPAEHRLLCATALFEQVSPTVLERMLDVSPTEAQILLERVIDAHFGSWLEENGELWFHHQTMVRDEIMRRAEGLVGADELRTLAGRAAPAFASARPRLAVQAAIIGEQWDVLSELLLQGDIAPVTRDRMPHRLSDVPEHIQEQYPIIGAFALIDEYAFPKGRIARLFSGLRVLASTGLAAASEEPGFPGLSATALRMIVSRLAGNESLSVELAHRLLALLEQFSPEERTDAWIPLQSALRHAAVTFIHADDSLAAEQALAPLLNWPDRLEPKTRAHANSLALWTAAWNGDLITARSRLVRCEQLREPVGWAHSYLGAGYRIGAALLDLEARQPEAAAEHLDALQEHEATIEHWPHLVMLHALITESSGGPGPALERLERELHRRKHRFGVFPSSQSLLESLRARLRWQSGQRIGADRRKRTATLASVYAAMSRGGFDEASLTVGALLHQPAALRSPRIRTELLIIGAESARRAGDTSAATARISGASELLQALHLGLPMRALSAESAGALALLAPGLPVEHSIAAEAHVLVPLSKAEARTLQSIQHSGSIEETATALHLSRETVKWNLKQVHRKLGVRRRSEAIRVAREAGFIHDGSDVDGR</sequence>
<feature type="domain" description="HTH luxR-type" evidence="5">
    <location>
        <begin position="784"/>
        <end position="841"/>
    </location>
</feature>
<protein>
    <submittedName>
        <fullName evidence="6">LuxR C-terminal-related transcriptional regulator</fullName>
    </submittedName>
</protein>
<dbReference type="SUPFAM" id="SSF52540">
    <property type="entry name" value="P-loop containing nucleoside triphosphate hydrolases"/>
    <property type="match status" value="1"/>
</dbReference>
<dbReference type="RefSeq" id="WP_244686808.1">
    <property type="nucleotide sequence ID" value="NZ_CP095043.1"/>
</dbReference>
<evidence type="ECO:0000256" key="2">
    <source>
        <dbReference type="ARBA" id="ARBA00023125"/>
    </source>
</evidence>
<dbReference type="InterPro" id="IPR000792">
    <property type="entry name" value="Tscrpt_reg_LuxR_C"/>
</dbReference>
<keyword evidence="7" id="KW-1185">Reference proteome</keyword>
<evidence type="ECO:0000259" key="5">
    <source>
        <dbReference type="SMART" id="SM00421"/>
    </source>
</evidence>
<dbReference type="InterPro" id="IPR016032">
    <property type="entry name" value="Sig_transdc_resp-reg_C-effctor"/>
</dbReference>
<dbReference type="InterPro" id="IPR027417">
    <property type="entry name" value="P-loop_NTPase"/>
</dbReference>
<evidence type="ECO:0000256" key="3">
    <source>
        <dbReference type="ARBA" id="ARBA00023163"/>
    </source>
</evidence>
<accession>A0ABY4FX17</accession>
<name>A0ABY4FX17_9MICO</name>
<dbReference type="Proteomes" id="UP000831775">
    <property type="component" value="Chromosome"/>
</dbReference>
<keyword evidence="3" id="KW-0804">Transcription</keyword>
<dbReference type="SMART" id="SM00382">
    <property type="entry name" value="AAA"/>
    <property type="match status" value="1"/>
</dbReference>
<dbReference type="InterPro" id="IPR003593">
    <property type="entry name" value="AAA+_ATPase"/>
</dbReference>
<evidence type="ECO:0000259" key="4">
    <source>
        <dbReference type="SMART" id="SM00382"/>
    </source>
</evidence>
<organism evidence="6 7">
    <name type="scientific">Leucobacter rhizosphaerae</name>
    <dbReference type="NCBI Taxonomy" id="2932245"/>
    <lineage>
        <taxon>Bacteria</taxon>
        <taxon>Bacillati</taxon>
        <taxon>Actinomycetota</taxon>
        <taxon>Actinomycetes</taxon>
        <taxon>Micrococcales</taxon>
        <taxon>Microbacteriaceae</taxon>
        <taxon>Leucobacter</taxon>
    </lineage>
</organism>
<dbReference type="SUPFAM" id="SSF46894">
    <property type="entry name" value="C-terminal effector domain of the bipartite response regulators"/>
    <property type="match status" value="1"/>
</dbReference>
<dbReference type="Pfam" id="PF00196">
    <property type="entry name" value="GerE"/>
    <property type="match status" value="1"/>
</dbReference>
<evidence type="ECO:0000313" key="7">
    <source>
        <dbReference type="Proteomes" id="UP000831775"/>
    </source>
</evidence>
<gene>
    <name evidence="6" type="ORF">MUN76_02355</name>
</gene>
<keyword evidence="2" id="KW-0238">DNA-binding</keyword>
<proteinExistence type="predicted"/>
<dbReference type="SMART" id="SM00421">
    <property type="entry name" value="HTH_LUXR"/>
    <property type="match status" value="1"/>
</dbReference>
<keyword evidence="1" id="KW-0805">Transcription regulation</keyword>
<dbReference type="Gene3D" id="1.10.10.10">
    <property type="entry name" value="Winged helix-like DNA-binding domain superfamily/Winged helix DNA-binding domain"/>
    <property type="match status" value="1"/>
</dbReference>
<evidence type="ECO:0000313" key="6">
    <source>
        <dbReference type="EMBL" id="UOQ60846.1"/>
    </source>
</evidence>
<reference evidence="6 7" key="1">
    <citation type="submission" date="2022-04" db="EMBL/GenBank/DDBJ databases">
        <title>Leucobacter sp. isolated from rhizosphere of onion.</title>
        <authorList>
            <person name="Won M."/>
            <person name="Lee C.-M."/>
            <person name="Woen H.-Y."/>
            <person name="Kwon S.-W."/>
        </authorList>
    </citation>
    <scope>NUCLEOTIDE SEQUENCE [LARGE SCALE GENOMIC DNA]</scope>
    <source>
        <strain evidence="6 7">H25R-14</strain>
    </source>
</reference>
<dbReference type="PANTHER" id="PTHR44688:SF16">
    <property type="entry name" value="DNA-BINDING TRANSCRIPTIONAL ACTIVATOR DEVR_DOSR"/>
    <property type="match status" value="1"/>
</dbReference>
<dbReference type="PANTHER" id="PTHR44688">
    <property type="entry name" value="DNA-BINDING TRANSCRIPTIONAL ACTIVATOR DEVR_DOSR"/>
    <property type="match status" value="1"/>
</dbReference>